<feature type="domain" description="HD-GYP" evidence="4">
    <location>
        <begin position="405"/>
        <end position="591"/>
    </location>
</feature>
<sequence>MLCETPCFLNSLAYKSVILNKDLEIIFINNDWKEYISQTDKVIKNNSIGLNYIELIKSLNNSAADYSAEINSGIKAVVKNKKDKFELEYHDSSSENKSWVKMIVTPFAEGVLIMHEDITDRKNYEEALQIREEQYKKIFNSAPIGMLVEDPEGNILEVNEELCEMTGYSKDELIGDSIFNKFVVPDRIEEAKKDIEIILSGQDLEFNLDNINKNGEHYYTHFKETKINLPDKGAGILSMQVDLTNLRMKEKKLEFLSYNDQLTGLYNRAYFDQELKRLDNQDELPLSLVVIDVNGLKMINDVYGHLAGDELIKSAAAVLKSCLRDEDILARFGGDEFALILPQTPKKDVEKIIKRIKEESTKVEVEGNKLSLGIGFATKTKLEEEIEQIFEQADDNMYKDKLVKNKDSKSNIIKNLMITLEAKSNENKEHVQRLEELAVKLGQRLNLSYEQLSNLSLLASIHDIGKVTISEGILKKPDKLNKDEWETMKKHAERGYKIASSTEEFSVIAKYILHHHEKWDGTGYPNGLKGEEIPLFSRIIAIADAYDVMTHARPYSEPLPKKEALKEIKKCSGSQFDPEMVDEFVDLILED</sequence>
<dbReference type="PROSITE" id="PS50887">
    <property type="entry name" value="GGDEF"/>
    <property type="match status" value="1"/>
</dbReference>
<dbReference type="Gene3D" id="3.30.70.270">
    <property type="match status" value="1"/>
</dbReference>
<dbReference type="NCBIfam" id="TIGR00229">
    <property type="entry name" value="sensory_box"/>
    <property type="match status" value="1"/>
</dbReference>
<dbReference type="PANTHER" id="PTHR45228">
    <property type="entry name" value="CYCLIC DI-GMP PHOSPHODIESTERASE TM_0186-RELATED"/>
    <property type="match status" value="1"/>
</dbReference>
<dbReference type="EMBL" id="QAXS01000001">
    <property type="protein sequence ID" value="PTW03414.1"/>
    <property type="molecule type" value="Genomic_DNA"/>
</dbReference>
<evidence type="ECO:0000259" key="2">
    <source>
        <dbReference type="PROSITE" id="PS50112"/>
    </source>
</evidence>
<feature type="domain" description="GGDEF" evidence="3">
    <location>
        <begin position="284"/>
        <end position="414"/>
    </location>
</feature>
<organism evidence="5 6">
    <name type="scientific">Halanaerobium saccharolyticum</name>
    <dbReference type="NCBI Taxonomy" id="43595"/>
    <lineage>
        <taxon>Bacteria</taxon>
        <taxon>Bacillati</taxon>
        <taxon>Bacillota</taxon>
        <taxon>Clostridia</taxon>
        <taxon>Halanaerobiales</taxon>
        <taxon>Halanaerobiaceae</taxon>
        <taxon>Halanaerobium</taxon>
    </lineage>
</organism>
<dbReference type="RefSeq" id="WP_108137512.1">
    <property type="nucleotide sequence ID" value="NZ_QAXS01000001.1"/>
</dbReference>
<dbReference type="InterPro" id="IPR029787">
    <property type="entry name" value="Nucleotide_cyclase"/>
</dbReference>
<dbReference type="InterPro" id="IPR003607">
    <property type="entry name" value="HD/PDEase_dom"/>
</dbReference>
<feature type="domain" description="PAS" evidence="2">
    <location>
        <begin position="131"/>
        <end position="202"/>
    </location>
</feature>
<gene>
    <name evidence="5" type="ORF">C8C76_10149</name>
</gene>
<dbReference type="Pfam" id="PF00990">
    <property type="entry name" value="GGDEF"/>
    <property type="match status" value="1"/>
</dbReference>
<accession>A0A2T5RSV8</accession>
<dbReference type="AlphaFoldDB" id="A0A2T5RSV8"/>
<evidence type="ECO:0000259" key="4">
    <source>
        <dbReference type="PROSITE" id="PS51832"/>
    </source>
</evidence>
<evidence type="ECO:0000259" key="3">
    <source>
        <dbReference type="PROSITE" id="PS50887"/>
    </source>
</evidence>
<dbReference type="CDD" id="cd01949">
    <property type="entry name" value="GGDEF"/>
    <property type="match status" value="1"/>
</dbReference>
<dbReference type="InterPro" id="IPR000160">
    <property type="entry name" value="GGDEF_dom"/>
</dbReference>
<proteinExistence type="predicted"/>
<dbReference type="Proteomes" id="UP000244089">
    <property type="component" value="Unassembled WGS sequence"/>
</dbReference>
<evidence type="ECO:0000313" key="6">
    <source>
        <dbReference type="Proteomes" id="UP000244089"/>
    </source>
</evidence>
<dbReference type="PANTHER" id="PTHR45228:SF1">
    <property type="entry name" value="CYCLIC DI-GMP PHOSPHODIESTERASE TM_0186"/>
    <property type="match status" value="1"/>
</dbReference>
<dbReference type="NCBIfam" id="TIGR00254">
    <property type="entry name" value="GGDEF"/>
    <property type="match status" value="1"/>
</dbReference>
<dbReference type="InterPro" id="IPR043128">
    <property type="entry name" value="Rev_trsase/Diguanyl_cyclase"/>
</dbReference>
<dbReference type="CDD" id="cd00130">
    <property type="entry name" value="PAS"/>
    <property type="match status" value="1"/>
</dbReference>
<evidence type="ECO:0000256" key="1">
    <source>
        <dbReference type="SAM" id="Coils"/>
    </source>
</evidence>
<feature type="coiled-coil region" evidence="1">
    <location>
        <begin position="413"/>
        <end position="440"/>
    </location>
</feature>
<comment type="caution">
    <text evidence="5">The sequence shown here is derived from an EMBL/GenBank/DDBJ whole genome shotgun (WGS) entry which is preliminary data.</text>
</comment>
<dbReference type="OrthoDB" id="9804747at2"/>
<evidence type="ECO:0000313" key="5">
    <source>
        <dbReference type="EMBL" id="PTW03414.1"/>
    </source>
</evidence>
<dbReference type="SUPFAM" id="SSF55785">
    <property type="entry name" value="PYP-like sensor domain (PAS domain)"/>
    <property type="match status" value="1"/>
</dbReference>
<dbReference type="InterPro" id="IPR035965">
    <property type="entry name" value="PAS-like_dom_sf"/>
</dbReference>
<dbReference type="InterPro" id="IPR000014">
    <property type="entry name" value="PAS"/>
</dbReference>
<dbReference type="Pfam" id="PF13426">
    <property type="entry name" value="PAS_9"/>
    <property type="match status" value="2"/>
</dbReference>
<keyword evidence="1" id="KW-0175">Coiled coil</keyword>
<dbReference type="SMART" id="SM00471">
    <property type="entry name" value="HDc"/>
    <property type="match status" value="1"/>
</dbReference>
<protein>
    <submittedName>
        <fullName evidence="5">PAS domain S-box-containing protein/diguanylate cyclase (GGDEF)-like protein</fullName>
    </submittedName>
</protein>
<dbReference type="SMART" id="SM00091">
    <property type="entry name" value="PAS"/>
    <property type="match status" value="1"/>
</dbReference>
<dbReference type="InterPro" id="IPR037522">
    <property type="entry name" value="HD_GYP_dom"/>
</dbReference>
<dbReference type="Gene3D" id="1.10.3210.10">
    <property type="entry name" value="Hypothetical protein af1432"/>
    <property type="match status" value="1"/>
</dbReference>
<reference evidence="5 6" key="1">
    <citation type="submission" date="2018-04" db="EMBL/GenBank/DDBJ databases">
        <title>Subsurface microbial communities from deep shales in Ohio and West Virginia, USA.</title>
        <authorList>
            <person name="Wrighton K."/>
        </authorList>
    </citation>
    <scope>NUCLEOTIDE SEQUENCE [LARGE SCALE GENOMIC DNA]</scope>
    <source>
        <strain evidence="5 6">WC1</strain>
    </source>
</reference>
<dbReference type="Pfam" id="PF13487">
    <property type="entry name" value="HD_5"/>
    <property type="match status" value="1"/>
</dbReference>
<dbReference type="Gene3D" id="3.30.450.20">
    <property type="entry name" value="PAS domain"/>
    <property type="match status" value="2"/>
</dbReference>
<dbReference type="CDD" id="cd00077">
    <property type="entry name" value="HDc"/>
    <property type="match status" value="1"/>
</dbReference>
<dbReference type="PROSITE" id="PS51832">
    <property type="entry name" value="HD_GYP"/>
    <property type="match status" value="1"/>
</dbReference>
<dbReference type="PROSITE" id="PS50112">
    <property type="entry name" value="PAS"/>
    <property type="match status" value="1"/>
</dbReference>
<name>A0A2T5RSV8_9FIRM</name>
<dbReference type="SUPFAM" id="SSF109604">
    <property type="entry name" value="HD-domain/PDEase-like"/>
    <property type="match status" value="1"/>
</dbReference>
<dbReference type="InterPro" id="IPR052020">
    <property type="entry name" value="Cyclic_di-GMP/3'3'-cGAMP_PDE"/>
</dbReference>
<dbReference type="SMART" id="SM00267">
    <property type="entry name" value="GGDEF"/>
    <property type="match status" value="1"/>
</dbReference>
<dbReference type="SUPFAM" id="SSF55073">
    <property type="entry name" value="Nucleotide cyclase"/>
    <property type="match status" value="1"/>
</dbReference>